<feature type="domain" description="AB hydrolase-1" evidence="1">
    <location>
        <begin position="41"/>
        <end position="289"/>
    </location>
</feature>
<keyword evidence="2" id="KW-0378">Hydrolase</keyword>
<evidence type="ECO:0000259" key="1">
    <source>
        <dbReference type="Pfam" id="PF12697"/>
    </source>
</evidence>
<dbReference type="GO" id="GO:0016787">
    <property type="term" value="F:hydrolase activity"/>
    <property type="evidence" value="ECO:0007669"/>
    <property type="project" value="UniProtKB-KW"/>
</dbReference>
<sequence>MTELSAAFDRPHAATETRFVTSDGVSLAVFEQDPADAVTTVILLHGWTLDHRTWDDVTPLLAARHRDLRVLSYDHRGHGRSDPAPVGTTTLERLADDLAELIEDRVPTGRIVLVGHSLGGMTLMALAERHPAVVADRVGGAAFVATSAGHRRPDGVQTSWLEERFSQLMALLERPLRKPWLRWAARCNTRWSLFGRDARLRDVDRMIEQSSLAAPGAVTGFQAALARHSRHAALRHYRDIPTIVFGGGRDRLCPVRDSRAIAAELSGDLVLYPRAGHILPYERARDVARRLNELIISAGR</sequence>
<dbReference type="Pfam" id="PF12697">
    <property type="entry name" value="Abhydrolase_6"/>
    <property type="match status" value="1"/>
</dbReference>
<dbReference type="EMBL" id="CP078145">
    <property type="protein sequence ID" value="QXN88417.1"/>
    <property type="molecule type" value="Genomic_DNA"/>
</dbReference>
<keyword evidence="3" id="KW-1185">Reference proteome</keyword>
<dbReference type="RefSeq" id="WP_218469300.1">
    <property type="nucleotide sequence ID" value="NZ_BAABJN010000008.1"/>
</dbReference>
<gene>
    <name evidence="2" type="ORF">KV110_22735</name>
</gene>
<name>A0ABX8RFN3_NOCIO</name>
<protein>
    <submittedName>
        <fullName evidence="2">Alpha/beta hydrolase</fullName>
    </submittedName>
</protein>
<dbReference type="Proteomes" id="UP000694257">
    <property type="component" value="Chromosome"/>
</dbReference>
<dbReference type="InterPro" id="IPR000073">
    <property type="entry name" value="AB_hydrolase_1"/>
</dbReference>
<evidence type="ECO:0000313" key="3">
    <source>
        <dbReference type="Proteomes" id="UP000694257"/>
    </source>
</evidence>
<accession>A0ABX8RFN3</accession>
<organism evidence="2 3">
    <name type="scientific">Nocardia iowensis</name>
    <dbReference type="NCBI Taxonomy" id="204891"/>
    <lineage>
        <taxon>Bacteria</taxon>
        <taxon>Bacillati</taxon>
        <taxon>Actinomycetota</taxon>
        <taxon>Actinomycetes</taxon>
        <taxon>Mycobacteriales</taxon>
        <taxon>Nocardiaceae</taxon>
        <taxon>Nocardia</taxon>
    </lineage>
</organism>
<dbReference type="PANTHER" id="PTHR43433:SF1">
    <property type="entry name" value="BLL5160 PROTEIN"/>
    <property type="match status" value="1"/>
</dbReference>
<proteinExistence type="predicted"/>
<evidence type="ECO:0000313" key="2">
    <source>
        <dbReference type="EMBL" id="QXN88417.1"/>
    </source>
</evidence>
<dbReference type="PANTHER" id="PTHR43433">
    <property type="entry name" value="HYDROLASE, ALPHA/BETA FOLD FAMILY PROTEIN"/>
    <property type="match status" value="1"/>
</dbReference>
<dbReference type="InterPro" id="IPR050471">
    <property type="entry name" value="AB_hydrolase"/>
</dbReference>
<reference evidence="2 3" key="1">
    <citation type="submission" date="2021-07" db="EMBL/GenBank/DDBJ databases">
        <title>Whole Genome Sequence of Nocardia Iowensis.</title>
        <authorList>
            <person name="Lamm A."/>
            <person name="Collins-Fairclough A.M."/>
            <person name="Bunk B."/>
            <person name="Sproer C."/>
        </authorList>
    </citation>
    <scope>NUCLEOTIDE SEQUENCE [LARGE SCALE GENOMIC DNA]</scope>
    <source>
        <strain evidence="2 3">NRRL 5646</strain>
    </source>
</reference>